<dbReference type="InterPro" id="IPR010095">
    <property type="entry name" value="Cas12f1-like_TNB"/>
</dbReference>
<feature type="domain" description="Cas12f1-like TNB" evidence="2">
    <location>
        <begin position="339"/>
        <end position="399"/>
    </location>
</feature>
<proteinExistence type="predicted"/>
<accession>A0AAU8PF46</accession>
<gene>
    <name evidence="3" type="ordered locus">Desku_0740</name>
</gene>
<dbReference type="NCBIfam" id="NF040570">
    <property type="entry name" value="guided_TnpB"/>
    <property type="match status" value="1"/>
</dbReference>
<sequence length="441" mass="51494">MLMTEKVLLDPTPEQREWLWEMSRTATRLYNLALEQRRWYWLRYHHTRPGITYQYQNAQLVELKEAFPEFKVLYSLVAQEVLRLAQKDFNSFFGRLKNQKKNGNEITARPPRFKSSKYFFTLCYVQSGFAVKDGKLILSGGMEPCPDKKGRVRYRQRKEAIQIIGYRKLPDKVHSLTVTYDRKTGNFYANLVYEVEPLKADTVQPLKIAAFDPGVKTFLTGADNCGRIIIFDSLVKRATGYFDRQIDKVKSIRDKCKKGSRRWMYLNEVLDDLYRRRSAQIDNELHATAKLLAGGEWDIVGVGNPDKQGMVSDDPDKGRGNQTINRAVQNNWPLKKQNKFLDYKLEYQGKLFLPLDEKYSTQECSNCGHRMKLDPSVRVYRCPKCGMVMGRDENSSINLLNRVIAGTAQRRVNYKDFRVRIIFHRTLCGKWTHREELLKPA</sequence>
<keyword evidence="1" id="KW-0238">DNA-binding</keyword>
<evidence type="ECO:0000259" key="2">
    <source>
        <dbReference type="Pfam" id="PF07282"/>
    </source>
</evidence>
<dbReference type="Pfam" id="PF07282">
    <property type="entry name" value="Cas12f1-like_TNB"/>
    <property type="match status" value="1"/>
</dbReference>
<evidence type="ECO:0000256" key="1">
    <source>
        <dbReference type="ARBA" id="ARBA00023125"/>
    </source>
</evidence>
<organism evidence="3 4">
    <name type="scientific">Desulfofundulus kuznetsovii (strain DSM 6115 / VKM B-1805 / 17)</name>
    <name type="common">Desulfotomaculum kuznetsovii</name>
    <dbReference type="NCBI Taxonomy" id="760568"/>
    <lineage>
        <taxon>Bacteria</taxon>
        <taxon>Bacillati</taxon>
        <taxon>Bacillota</taxon>
        <taxon>Clostridia</taxon>
        <taxon>Eubacteriales</taxon>
        <taxon>Peptococcaceae</taxon>
        <taxon>Desulfofundulus</taxon>
    </lineage>
</organism>
<evidence type="ECO:0000313" key="3">
    <source>
        <dbReference type="EMBL" id="AEG14347.1"/>
    </source>
</evidence>
<dbReference type="KEGG" id="dku:Desku_0740"/>
<dbReference type="EMBL" id="CP002770">
    <property type="protein sequence ID" value="AEG14347.1"/>
    <property type="molecule type" value="Genomic_DNA"/>
</dbReference>
<dbReference type="Proteomes" id="UP000009229">
    <property type="component" value="Chromosome"/>
</dbReference>
<dbReference type="RefSeq" id="WP_013821862.1">
    <property type="nucleotide sequence ID" value="NC_015573.1"/>
</dbReference>
<reference evidence="4" key="1">
    <citation type="submission" date="2011-05" db="EMBL/GenBank/DDBJ databases">
        <title>Complete sequence of Desulfotomaculum kuznetsovii DSM 6115.</title>
        <authorList>
            <person name="Lucas S."/>
            <person name="Han J."/>
            <person name="Lapidus A."/>
            <person name="Cheng J.-F."/>
            <person name="Goodwin L."/>
            <person name="Pitluck S."/>
            <person name="Peters L."/>
            <person name="Mikhailova N."/>
            <person name="Lu M."/>
            <person name="Saunders E."/>
            <person name="Han C."/>
            <person name="Tapia R."/>
            <person name="Land M."/>
            <person name="Hauser L."/>
            <person name="Kyrpides N."/>
            <person name="Ivanova N."/>
            <person name="Pagani I."/>
            <person name="Nazina T."/>
            <person name="Ivanova A."/>
            <person name="Parshina S."/>
            <person name="Kuever J."/>
            <person name="Muyzer G."/>
            <person name="Plugge C."/>
            <person name="Stams A."/>
            <person name="Woyke T."/>
        </authorList>
    </citation>
    <scope>NUCLEOTIDE SEQUENCE [LARGE SCALE GENOMIC DNA]</scope>
    <source>
        <strain evidence="4">DSM 6115 / VKM B-1805 / 17</strain>
    </source>
</reference>
<evidence type="ECO:0000313" key="4">
    <source>
        <dbReference type="Proteomes" id="UP000009229"/>
    </source>
</evidence>
<name>A0AAU8PF46_DESK7</name>
<keyword evidence="4" id="KW-1185">Reference proteome</keyword>
<protein>
    <submittedName>
        <fullName evidence="3">Transposase IS605 OrfB</fullName>
    </submittedName>
</protein>
<dbReference type="AlphaFoldDB" id="A0AAU8PF46"/>
<dbReference type="GO" id="GO:0003677">
    <property type="term" value="F:DNA binding"/>
    <property type="evidence" value="ECO:0007669"/>
    <property type="project" value="UniProtKB-KW"/>
</dbReference>